<dbReference type="Gene3D" id="1.10.1660.30">
    <property type="match status" value="1"/>
</dbReference>
<dbReference type="Proteomes" id="UP000029224">
    <property type="component" value="Unassembled WGS sequence"/>
</dbReference>
<reference evidence="1 2" key="2">
    <citation type="submission" date="2014-09" db="EMBL/GenBank/DDBJ databases">
        <authorList>
            <consortium name="NBRP consortium"/>
            <person name="Sawabe T."/>
            <person name="Meirelles P."/>
            <person name="Nakanishi M."/>
            <person name="Sayaka M."/>
            <person name="Hattori M."/>
            <person name="Ohkuma M."/>
        </authorList>
    </citation>
    <scope>NUCLEOTIDE SEQUENCE [LARGE SCALE GENOMIC DNA]</scope>
    <source>
        <strain evidence="1 2">JCM 19240</strain>
    </source>
</reference>
<reference evidence="1 2" key="1">
    <citation type="submission" date="2014-09" db="EMBL/GenBank/DDBJ databases">
        <title>Vibrio maritimus JCM 19240. (C210) whole genome shotgun sequence.</title>
        <authorList>
            <person name="Sawabe T."/>
            <person name="Meirelles P."/>
            <person name="Nakanishi M."/>
            <person name="Sayaka M."/>
            <person name="Hattori M."/>
            <person name="Ohkuma M."/>
        </authorList>
    </citation>
    <scope>NUCLEOTIDE SEQUENCE [LARGE SCALE GENOMIC DNA]</scope>
    <source>
        <strain evidence="1 2">JCM 19240</strain>
    </source>
</reference>
<protein>
    <submittedName>
        <fullName evidence="1">Chromosome (Plasmid) partitioning protein ParA</fullName>
    </submittedName>
</protein>
<organism evidence="1 2">
    <name type="scientific">Vibrio maritimus</name>
    <dbReference type="NCBI Taxonomy" id="990268"/>
    <lineage>
        <taxon>Bacteria</taxon>
        <taxon>Pseudomonadati</taxon>
        <taxon>Pseudomonadota</taxon>
        <taxon>Gammaproteobacteria</taxon>
        <taxon>Vibrionales</taxon>
        <taxon>Vibrionaceae</taxon>
        <taxon>Vibrio</taxon>
    </lineage>
</organism>
<keyword evidence="2" id="KW-1185">Reference proteome</keyword>
<gene>
    <name evidence="1" type="ORF">JCM19240_343</name>
</gene>
<evidence type="ECO:0000313" key="1">
    <source>
        <dbReference type="EMBL" id="GAL35496.1"/>
    </source>
</evidence>
<proteinExistence type="predicted"/>
<dbReference type="EMBL" id="BBMT01000007">
    <property type="protein sequence ID" value="GAL35496.1"/>
    <property type="molecule type" value="Genomic_DNA"/>
</dbReference>
<dbReference type="AlphaFoldDB" id="A0A090T6F9"/>
<accession>A0A090T6F9</accession>
<name>A0A090T6F9_9VIBR</name>
<comment type="caution">
    <text evidence="1">The sequence shown here is derived from an EMBL/GenBank/DDBJ whole genome shotgun (WGS) entry which is preliminary data.</text>
</comment>
<sequence length="94" mass="10946">MKREQTIDNLYQLAEQTQQVQADRIEIVLEERSDDHFPAMSKAMMETRSGLTRRKLDDAISKMEQGGHQLRKQRQSLLYFVARSAYVNGCGRRS</sequence>
<evidence type="ECO:0000313" key="2">
    <source>
        <dbReference type="Proteomes" id="UP000029224"/>
    </source>
</evidence>